<reference evidence="1" key="1">
    <citation type="submission" date="2014-09" db="EMBL/GenBank/DDBJ databases">
        <authorList>
            <person name="Magalhaes I.L.F."/>
            <person name="Oliveira U."/>
            <person name="Santos F.R."/>
            <person name="Vidigal T.H.D.A."/>
            <person name="Brescovit A.D."/>
            <person name="Santos A.J."/>
        </authorList>
    </citation>
    <scope>NUCLEOTIDE SEQUENCE</scope>
    <source>
        <tissue evidence="1">Shoot tissue taken approximately 20 cm above the soil surface</tissue>
    </source>
</reference>
<reference evidence="1" key="2">
    <citation type="journal article" date="2015" name="Data Brief">
        <title>Shoot transcriptome of the giant reed, Arundo donax.</title>
        <authorList>
            <person name="Barrero R.A."/>
            <person name="Guerrero F.D."/>
            <person name="Moolhuijzen P."/>
            <person name="Goolsby J.A."/>
            <person name="Tidwell J."/>
            <person name="Bellgard S.E."/>
            <person name="Bellgard M.I."/>
        </authorList>
    </citation>
    <scope>NUCLEOTIDE SEQUENCE</scope>
    <source>
        <tissue evidence="1">Shoot tissue taken approximately 20 cm above the soil surface</tissue>
    </source>
</reference>
<accession>A0A0A9HS35</accession>
<dbReference type="EMBL" id="GBRH01159297">
    <property type="protein sequence ID" value="JAE38599.1"/>
    <property type="molecule type" value="Transcribed_RNA"/>
</dbReference>
<evidence type="ECO:0000313" key="1">
    <source>
        <dbReference type="EMBL" id="JAE38599.1"/>
    </source>
</evidence>
<dbReference type="AlphaFoldDB" id="A0A0A9HS35"/>
<protein>
    <submittedName>
        <fullName evidence="1">Uncharacterized protein</fullName>
    </submittedName>
</protein>
<proteinExistence type="predicted"/>
<name>A0A0A9HS35_ARUDO</name>
<sequence length="33" mass="3710">MQHSSIAFFSVICQCWAWATASTVLLPNLSYYA</sequence>
<organism evidence="1">
    <name type="scientific">Arundo donax</name>
    <name type="common">Giant reed</name>
    <name type="synonym">Donax arundinaceus</name>
    <dbReference type="NCBI Taxonomy" id="35708"/>
    <lineage>
        <taxon>Eukaryota</taxon>
        <taxon>Viridiplantae</taxon>
        <taxon>Streptophyta</taxon>
        <taxon>Embryophyta</taxon>
        <taxon>Tracheophyta</taxon>
        <taxon>Spermatophyta</taxon>
        <taxon>Magnoliopsida</taxon>
        <taxon>Liliopsida</taxon>
        <taxon>Poales</taxon>
        <taxon>Poaceae</taxon>
        <taxon>PACMAD clade</taxon>
        <taxon>Arundinoideae</taxon>
        <taxon>Arundineae</taxon>
        <taxon>Arundo</taxon>
    </lineage>
</organism>